<name>A0A5C3NHY3_9AGAM</name>
<evidence type="ECO:0000313" key="2">
    <source>
        <dbReference type="Proteomes" id="UP000305948"/>
    </source>
</evidence>
<proteinExistence type="predicted"/>
<evidence type="ECO:0000313" key="1">
    <source>
        <dbReference type="EMBL" id="TFK53191.1"/>
    </source>
</evidence>
<keyword evidence="2" id="KW-1185">Reference proteome</keyword>
<protein>
    <submittedName>
        <fullName evidence="1">Uncharacterized protein</fullName>
    </submittedName>
</protein>
<dbReference type="AlphaFoldDB" id="A0A5C3NHY3"/>
<accession>A0A5C3NHY3</accession>
<reference evidence="1 2" key="1">
    <citation type="journal article" date="2019" name="Nat. Ecol. Evol.">
        <title>Megaphylogeny resolves global patterns of mushroom evolution.</title>
        <authorList>
            <person name="Varga T."/>
            <person name="Krizsan K."/>
            <person name="Foldi C."/>
            <person name="Dima B."/>
            <person name="Sanchez-Garcia M."/>
            <person name="Sanchez-Ramirez S."/>
            <person name="Szollosi G.J."/>
            <person name="Szarkandi J.G."/>
            <person name="Papp V."/>
            <person name="Albert L."/>
            <person name="Andreopoulos W."/>
            <person name="Angelini C."/>
            <person name="Antonin V."/>
            <person name="Barry K.W."/>
            <person name="Bougher N.L."/>
            <person name="Buchanan P."/>
            <person name="Buyck B."/>
            <person name="Bense V."/>
            <person name="Catcheside P."/>
            <person name="Chovatia M."/>
            <person name="Cooper J."/>
            <person name="Damon W."/>
            <person name="Desjardin D."/>
            <person name="Finy P."/>
            <person name="Geml J."/>
            <person name="Haridas S."/>
            <person name="Hughes K."/>
            <person name="Justo A."/>
            <person name="Karasinski D."/>
            <person name="Kautmanova I."/>
            <person name="Kiss B."/>
            <person name="Kocsube S."/>
            <person name="Kotiranta H."/>
            <person name="LaButti K.M."/>
            <person name="Lechner B.E."/>
            <person name="Liimatainen K."/>
            <person name="Lipzen A."/>
            <person name="Lukacs Z."/>
            <person name="Mihaltcheva S."/>
            <person name="Morgado L.N."/>
            <person name="Niskanen T."/>
            <person name="Noordeloos M.E."/>
            <person name="Ohm R.A."/>
            <person name="Ortiz-Santana B."/>
            <person name="Ovrebo C."/>
            <person name="Racz N."/>
            <person name="Riley R."/>
            <person name="Savchenko A."/>
            <person name="Shiryaev A."/>
            <person name="Soop K."/>
            <person name="Spirin V."/>
            <person name="Szebenyi C."/>
            <person name="Tomsovsky M."/>
            <person name="Tulloss R.E."/>
            <person name="Uehling J."/>
            <person name="Grigoriev I.V."/>
            <person name="Vagvolgyi C."/>
            <person name="Papp T."/>
            <person name="Martin F.M."/>
            <person name="Miettinen O."/>
            <person name="Hibbett D.S."/>
            <person name="Nagy L.G."/>
        </authorList>
    </citation>
    <scope>NUCLEOTIDE SEQUENCE [LARGE SCALE GENOMIC DNA]</scope>
    <source>
        <strain evidence="1 2">OMC1185</strain>
    </source>
</reference>
<sequence>MSLRLWLGVARVSSGSRNDAFLPTLALSASVRLPIGCHTFVALSHIGISAGPTAFGRCRTRPSPTQRNRIQQ</sequence>
<dbReference type="EMBL" id="ML213508">
    <property type="protein sequence ID" value="TFK53191.1"/>
    <property type="molecule type" value="Genomic_DNA"/>
</dbReference>
<gene>
    <name evidence="1" type="ORF">OE88DRAFT_1354706</name>
</gene>
<organism evidence="1 2">
    <name type="scientific">Heliocybe sulcata</name>
    <dbReference type="NCBI Taxonomy" id="5364"/>
    <lineage>
        <taxon>Eukaryota</taxon>
        <taxon>Fungi</taxon>
        <taxon>Dikarya</taxon>
        <taxon>Basidiomycota</taxon>
        <taxon>Agaricomycotina</taxon>
        <taxon>Agaricomycetes</taxon>
        <taxon>Gloeophyllales</taxon>
        <taxon>Gloeophyllaceae</taxon>
        <taxon>Heliocybe</taxon>
    </lineage>
</organism>
<dbReference type="Proteomes" id="UP000305948">
    <property type="component" value="Unassembled WGS sequence"/>
</dbReference>